<dbReference type="PROSITE" id="PS00507">
    <property type="entry name" value="NI_HGENASE_L_1"/>
    <property type="match status" value="1"/>
</dbReference>
<keyword evidence="7 8" id="KW-0560">Oxidoreductase</keyword>
<evidence type="ECO:0000256" key="4">
    <source>
        <dbReference type="ARBA" id="ARBA00011771"/>
    </source>
</evidence>
<dbReference type="NCBIfam" id="NF033181">
    <property type="entry name" value="NiFeSe_hydrog"/>
    <property type="match status" value="1"/>
</dbReference>
<dbReference type="PROSITE" id="PS00508">
    <property type="entry name" value="NI_HGENASE_L_2"/>
    <property type="match status" value="1"/>
</dbReference>
<proteinExistence type="inferred from homology"/>
<dbReference type="GO" id="GO:0030313">
    <property type="term" value="C:cell envelope"/>
    <property type="evidence" value="ECO:0007669"/>
    <property type="project" value="UniProtKB-SubCell"/>
</dbReference>
<dbReference type="GO" id="GO:0033748">
    <property type="term" value="F:hydrogenase (acceptor) activity"/>
    <property type="evidence" value="ECO:0007669"/>
    <property type="project" value="UniProtKB-EC"/>
</dbReference>
<comment type="cofactor">
    <cofactor evidence="1">
        <name>Ni(2+)</name>
        <dbReference type="ChEBI" id="CHEBI:49786"/>
    </cofactor>
</comment>
<dbReference type="SUPFAM" id="SSF56762">
    <property type="entry name" value="HydB/Nqo4-like"/>
    <property type="match status" value="1"/>
</dbReference>
<dbReference type="AlphaFoldDB" id="A0A644TFP2"/>
<evidence type="ECO:0000256" key="2">
    <source>
        <dbReference type="ARBA" id="ARBA00004196"/>
    </source>
</evidence>
<dbReference type="InterPro" id="IPR001501">
    <property type="entry name" value="Ni-dep_hyd_lsu"/>
</dbReference>
<organism evidence="8">
    <name type="scientific">bioreactor metagenome</name>
    <dbReference type="NCBI Taxonomy" id="1076179"/>
    <lineage>
        <taxon>unclassified sequences</taxon>
        <taxon>metagenomes</taxon>
        <taxon>ecological metagenomes</taxon>
    </lineage>
</organism>
<keyword evidence="6" id="KW-0479">Metal-binding</keyword>
<comment type="subunit">
    <text evidence="4">Heterodimer of a large and a small subunit.</text>
</comment>
<accession>A0A644TFP2</accession>
<keyword evidence="5" id="KW-0533">Nickel</keyword>
<dbReference type="GO" id="GO:0016151">
    <property type="term" value="F:nickel cation binding"/>
    <property type="evidence" value="ECO:0007669"/>
    <property type="project" value="InterPro"/>
</dbReference>
<dbReference type="InterPro" id="IPR029014">
    <property type="entry name" value="NiFe-Hase_large"/>
</dbReference>
<comment type="subcellular location">
    <subcellularLocation>
        <location evidence="2">Cell envelope</location>
    </subcellularLocation>
</comment>
<comment type="caution">
    <text evidence="8">The sequence shown here is derived from an EMBL/GenBank/DDBJ whole genome shotgun (WGS) entry which is preliminary data.</text>
</comment>
<evidence type="ECO:0000256" key="3">
    <source>
        <dbReference type="ARBA" id="ARBA00009292"/>
    </source>
</evidence>
<evidence type="ECO:0000313" key="8">
    <source>
        <dbReference type="EMBL" id="MPL65786.1"/>
    </source>
</evidence>
<gene>
    <name evidence="8" type="ORF">SDC9_11450</name>
</gene>
<dbReference type="InterPro" id="IPR050867">
    <property type="entry name" value="NiFe/NiFeSe_hydrgnase_LSU"/>
</dbReference>
<dbReference type="PANTHER" id="PTHR42958:SF2">
    <property type="entry name" value="UPTAKE HYDROGENASE LARGE SUBUNIT"/>
    <property type="match status" value="1"/>
</dbReference>
<name>A0A644TFP2_9ZZZZ</name>
<dbReference type="PANTHER" id="PTHR42958">
    <property type="entry name" value="HYDROGENASE-2 LARGE CHAIN"/>
    <property type="match status" value="1"/>
</dbReference>
<evidence type="ECO:0000256" key="7">
    <source>
        <dbReference type="ARBA" id="ARBA00023002"/>
    </source>
</evidence>
<evidence type="ECO:0000256" key="5">
    <source>
        <dbReference type="ARBA" id="ARBA00022596"/>
    </source>
</evidence>
<dbReference type="GO" id="GO:0008901">
    <property type="term" value="F:ferredoxin hydrogenase activity"/>
    <property type="evidence" value="ECO:0007669"/>
    <property type="project" value="InterPro"/>
</dbReference>
<dbReference type="EC" id="1.12.99.6" evidence="8"/>
<evidence type="ECO:0000256" key="1">
    <source>
        <dbReference type="ARBA" id="ARBA00001967"/>
    </source>
</evidence>
<evidence type="ECO:0000256" key="6">
    <source>
        <dbReference type="ARBA" id="ARBA00022723"/>
    </source>
</evidence>
<dbReference type="EMBL" id="VSSQ01000029">
    <property type="protein sequence ID" value="MPL65786.1"/>
    <property type="molecule type" value="Genomic_DNA"/>
</dbReference>
<sequence length="466" mass="51326">MRRIVIDPVTRLEGHLKVMVEVDAGKIIKAEVAGTLFRGFEKVLAGRDPRDAVFLTQRICGVCPADHATAAALALDGACQVEVPENGRLLRNLMLGGNYLQSHITHFYHLSLPDYVQLPEIAPFSPHYTGDFRFNKEANEKLASHYFQALVIRRKCHELVAQFGGKMPHLASIIAGGTSQNATAERIKAARPLLKEISTFINTIYEEDVRTLAAAYQDYFHMGKGAGNLLTYGAFPLDPRGHKSLFARGIYSEGQFHDLDPTKITEDVSHSWYHAKSSGHPSEISTQADADKQGAYSWVKAPRYNSAVFEVGPLARMWMNGMYQSGISAMDRIVARMLEAKLMVGAVERWLDELDPAGECEAVVEIPYEAEGVGLTEAARGALGHWVKIRGGRIERYEAVVPTTWNASPLDGSGQHGPLEAALIGLEVPDADNPLPIVRVIHSFDPCLACAVHMIIPNRSMTEFKI</sequence>
<comment type="similarity">
    <text evidence="3">Belongs to the [NiFe]/[NiFeSe] hydrogenase large subunit family.</text>
</comment>
<dbReference type="Pfam" id="PF00374">
    <property type="entry name" value="NiFeSe_Hases"/>
    <property type="match status" value="2"/>
</dbReference>
<reference evidence="8" key="1">
    <citation type="submission" date="2019-08" db="EMBL/GenBank/DDBJ databases">
        <authorList>
            <person name="Kucharzyk K."/>
            <person name="Murdoch R.W."/>
            <person name="Higgins S."/>
            <person name="Loffler F."/>
        </authorList>
    </citation>
    <scope>NUCLEOTIDE SEQUENCE</scope>
</reference>
<dbReference type="InterPro" id="IPR018194">
    <property type="entry name" value="Ni-dep_hyd_lsu_Ni_BS"/>
</dbReference>
<dbReference type="Gene3D" id="1.10.645.10">
    <property type="entry name" value="Cytochrome-c3 Hydrogenase, chain B"/>
    <property type="match status" value="1"/>
</dbReference>
<protein>
    <submittedName>
        <fullName evidence="8">Periplasmic [NiFeSe] hydrogenase large subunit</fullName>
        <ecNumber evidence="8">1.12.99.6</ecNumber>
    </submittedName>
</protein>